<protein>
    <submittedName>
        <fullName evidence="2">Uncharacterized protein</fullName>
    </submittedName>
</protein>
<keyword evidence="3" id="KW-1185">Reference proteome</keyword>
<name>A0AAD4TM79_OVIAM</name>
<dbReference type="GO" id="GO:0045111">
    <property type="term" value="C:intermediate filament cytoskeleton"/>
    <property type="evidence" value="ECO:0007669"/>
    <property type="project" value="TreeGrafter"/>
</dbReference>
<dbReference type="PANTHER" id="PTHR14332">
    <property type="entry name" value="DISRUPTED IN SCHIZOPHRENIA 1 PROTEIN"/>
    <property type="match status" value="1"/>
</dbReference>
<dbReference type="AlphaFoldDB" id="A0AAD4TM79"/>
<dbReference type="Proteomes" id="UP001214576">
    <property type="component" value="Unassembled WGS sequence"/>
</dbReference>
<proteinExistence type="predicted"/>
<accession>A0AAD4TM79</accession>
<dbReference type="EMBL" id="JAKZEL010000028">
    <property type="protein sequence ID" value="KAI4529476.1"/>
    <property type="molecule type" value="Genomic_DNA"/>
</dbReference>
<dbReference type="InterPro" id="IPR026081">
    <property type="entry name" value="DISC1"/>
</dbReference>
<evidence type="ECO:0000313" key="3">
    <source>
        <dbReference type="Proteomes" id="UP001214576"/>
    </source>
</evidence>
<feature type="compositionally biased region" description="Basic and acidic residues" evidence="1">
    <location>
        <begin position="62"/>
        <end position="71"/>
    </location>
</feature>
<reference evidence="2" key="1">
    <citation type="submission" date="2022-03" db="EMBL/GenBank/DDBJ databases">
        <title>Genomic analyses of argali, domestic sheep and their hybrids provide insights into chromosomal evolution, heterosis and genetic basis of agronomic traits.</title>
        <authorList>
            <person name="Li M."/>
        </authorList>
    </citation>
    <scope>NUCLEOTIDE SEQUENCE</scope>
    <source>
        <strain evidence="2">CAU-MHL-2022a</strain>
        <tissue evidence="2">Skin</tissue>
    </source>
</reference>
<gene>
    <name evidence="2" type="ORF">MG293_020724</name>
</gene>
<dbReference type="GO" id="GO:0005815">
    <property type="term" value="C:microtubule organizing center"/>
    <property type="evidence" value="ECO:0007669"/>
    <property type="project" value="TreeGrafter"/>
</dbReference>
<evidence type="ECO:0000256" key="1">
    <source>
        <dbReference type="SAM" id="MobiDB-lite"/>
    </source>
</evidence>
<comment type="caution">
    <text evidence="2">The sequence shown here is derived from an EMBL/GenBank/DDBJ whole genome shotgun (WGS) entry which is preliminary data.</text>
</comment>
<organism evidence="2 3">
    <name type="scientific">Ovis ammon polii</name>
    <dbReference type="NCBI Taxonomy" id="230172"/>
    <lineage>
        <taxon>Eukaryota</taxon>
        <taxon>Metazoa</taxon>
        <taxon>Chordata</taxon>
        <taxon>Craniata</taxon>
        <taxon>Vertebrata</taxon>
        <taxon>Euteleostomi</taxon>
        <taxon>Mammalia</taxon>
        <taxon>Eutheria</taxon>
        <taxon>Laurasiatheria</taxon>
        <taxon>Artiodactyla</taxon>
        <taxon>Ruminantia</taxon>
        <taxon>Pecora</taxon>
        <taxon>Bovidae</taxon>
        <taxon>Caprinae</taxon>
        <taxon>Ovis</taxon>
    </lineage>
</organism>
<evidence type="ECO:0000313" key="2">
    <source>
        <dbReference type="EMBL" id="KAI4529476.1"/>
    </source>
</evidence>
<dbReference type="PANTHER" id="PTHR14332:SF3">
    <property type="entry name" value="DISRUPTED IN SCHIZOPHRENIA 1 PROTEIN"/>
    <property type="match status" value="1"/>
</dbReference>
<feature type="region of interest" description="Disordered" evidence="1">
    <location>
        <begin position="39"/>
        <end position="71"/>
    </location>
</feature>
<dbReference type="GO" id="GO:0001764">
    <property type="term" value="P:neuron migration"/>
    <property type="evidence" value="ECO:0007669"/>
    <property type="project" value="TreeGrafter"/>
</dbReference>
<sequence>MRRVKPETSVKVYTMKYMEMLEEKLHRACHLDGEQHCPHAPRGLKSVPSPEAPGAHQSRLKASVDDQSKADEVADEKVLALRELGKSRDSNEGSKTRGQTCKCPLLGKVWEADLEACRLLIQSLQLQEARGSLFADERQTDDLGGGTYTMALASPPRSHPEEERKTPLQAFEEWTVHLTPSPHSASSEQKEESYIFSAELGEKCETIGKKLLYLEDQLHMAIHSHDEDLIHILLILQVEHLLGYFVKESLKKLHSFPMPQQMETNRYSWYLEFNTPLVSEIIHSYSSRMGQVFVVDETEPRETDEHYPQHRAASARQRHSTPLLTDAAFLWVCALPLEDPISTPHRPGHTSLCTLALVQRSDVNLATMSQFRKGFSPSIQMIGSKVV</sequence>
<dbReference type="GO" id="GO:0060271">
    <property type="term" value="P:cilium assembly"/>
    <property type="evidence" value="ECO:0007669"/>
    <property type="project" value="TreeGrafter"/>
</dbReference>
<dbReference type="GO" id="GO:0005874">
    <property type="term" value="C:microtubule"/>
    <property type="evidence" value="ECO:0007669"/>
    <property type="project" value="TreeGrafter"/>
</dbReference>